<keyword evidence="2" id="KW-1185">Reference proteome</keyword>
<name>A0ACB8U3V2_9APHY</name>
<dbReference type="EMBL" id="MU274912">
    <property type="protein sequence ID" value="KAI0088876.1"/>
    <property type="molecule type" value="Genomic_DNA"/>
</dbReference>
<accession>A0ACB8U3V2</accession>
<reference evidence="1" key="1">
    <citation type="journal article" date="2021" name="Environ. Microbiol.">
        <title>Gene family expansions and transcriptome signatures uncover fungal adaptations to wood decay.</title>
        <authorList>
            <person name="Hage H."/>
            <person name="Miyauchi S."/>
            <person name="Viragh M."/>
            <person name="Drula E."/>
            <person name="Min B."/>
            <person name="Chaduli D."/>
            <person name="Navarro D."/>
            <person name="Favel A."/>
            <person name="Norest M."/>
            <person name="Lesage-Meessen L."/>
            <person name="Balint B."/>
            <person name="Merenyi Z."/>
            <person name="de Eugenio L."/>
            <person name="Morin E."/>
            <person name="Martinez A.T."/>
            <person name="Baldrian P."/>
            <person name="Stursova M."/>
            <person name="Martinez M.J."/>
            <person name="Novotny C."/>
            <person name="Magnuson J.K."/>
            <person name="Spatafora J.W."/>
            <person name="Maurice S."/>
            <person name="Pangilinan J."/>
            <person name="Andreopoulos W."/>
            <person name="LaButti K."/>
            <person name="Hundley H."/>
            <person name="Na H."/>
            <person name="Kuo A."/>
            <person name="Barry K."/>
            <person name="Lipzen A."/>
            <person name="Henrissat B."/>
            <person name="Riley R."/>
            <person name="Ahrendt S."/>
            <person name="Nagy L.G."/>
            <person name="Grigoriev I.V."/>
            <person name="Martin F."/>
            <person name="Rosso M.N."/>
        </authorList>
    </citation>
    <scope>NUCLEOTIDE SEQUENCE</scope>
    <source>
        <strain evidence="1">CBS 384.51</strain>
    </source>
</reference>
<evidence type="ECO:0000313" key="1">
    <source>
        <dbReference type="EMBL" id="KAI0088876.1"/>
    </source>
</evidence>
<dbReference type="Proteomes" id="UP001055072">
    <property type="component" value="Unassembled WGS sequence"/>
</dbReference>
<evidence type="ECO:0000313" key="2">
    <source>
        <dbReference type="Proteomes" id="UP001055072"/>
    </source>
</evidence>
<protein>
    <submittedName>
        <fullName evidence="1">Uncharacterized protein</fullName>
    </submittedName>
</protein>
<organism evidence="1 2">
    <name type="scientific">Irpex rosettiformis</name>
    <dbReference type="NCBI Taxonomy" id="378272"/>
    <lineage>
        <taxon>Eukaryota</taxon>
        <taxon>Fungi</taxon>
        <taxon>Dikarya</taxon>
        <taxon>Basidiomycota</taxon>
        <taxon>Agaricomycotina</taxon>
        <taxon>Agaricomycetes</taxon>
        <taxon>Polyporales</taxon>
        <taxon>Irpicaceae</taxon>
        <taxon>Irpex</taxon>
    </lineage>
</organism>
<sequence length="687" mass="74724">MAIVVCQICGGKQFKNEAAYQQHAKDNKTHQAKALALRKTSTPAATSSSSRAQPSTPTLSPPQVDVNKPGYCKACKTNFGSTQNLQNHYEKGDARHHPKCLRCLKGFENHVVLDEHRKSAHPMVYCQKCKKYMYLEEWAKHQAECGKPPPTLPTPPVSRPIWSCPVCSAVERSEEDVKKHIVRVHPELCCYTCGLAFQSNAELSTHFLEHNAHPTCIPCGMGFRGNLEYEVHLEDKHEPINSLEVYVCETCDREFRNIEDLERHSEEHVPAPLESVPEWDEDEDPFHSESSAGSPSNDKGKGVDRGFPTKPERIVPRAGHTIPLVMAKSEEEFYSDASSDSGIEIASTGLSAPELHRVSSAPAVPTVLTAVEEKAVILDKIVASPEPWTDVQLTAESNEKPVTRSDSEDVEVMVEQPTEARTSTSSSPVLVQEADAVQTDSPRSSATNSTSYHSAGRAPSPNRAISRLSLYTAYRHPSGDSPAPESSSGVASPASARSLLFTLSQSMQKARAESPKSRDSSSIEDSPKLTRGSSPVLGSTSGPSTSPRESEADVLGTCAQQHVEIDRTATVSVSIESATQTDTSMESSSELTGSSQSQMNLTTTASPVICQIWAQRRRLQAQNALEGVPRIRTVCIPLRSPRLLGSSVACALGIRSNRRSRCVVIYSATAASSLRSPRICSVRFARG</sequence>
<gene>
    <name evidence="1" type="ORF">BDY19DRAFT_153407</name>
</gene>
<comment type="caution">
    <text evidence="1">The sequence shown here is derived from an EMBL/GenBank/DDBJ whole genome shotgun (WGS) entry which is preliminary data.</text>
</comment>
<proteinExistence type="predicted"/>